<sequence>MCLPGDYRSGGYLQGNPAKSCTRAKPTGEWIHEGEGVLLDSRITVELGFDETSSPEVKKAVDCCGGWLTTELLRRIGFSGWGSKRREGQLYEQVRDLENSENGESCNYLEEGQFTFREEGVELSEYSNTKGMPQKRGGIGVNIVTGGKELISGVFNKIANQKKTSKGYVKLEVDIEDGLLADFNGDEEDVVKAITTKRLCMLFLRASSTETLPNAAEAVLQLPGTWSRRGGITLNDRIHTRGGVVCAVVAEGEAQLRNQLTLFSQHRAQVGRESECGVISKPLPNDQRQQTQKRRVVVCFGGESHYLGMGRALYERNHTFRDALDACDAVLREETGLCVIDALYREPSSSDQKPLDDVKMANMSVFAVQFALFQVVTKDLGIEPVAVLGYSIGELAAACASGAMNLRQTARLFRATSYSNFNHEAGGRMGLVAGPCRRELEEILTTTGDASVVVTAEYSACTFMVAGPIRHLELVTAALQRCGHSIRIMPTPFAYHAPLHRVDTDASAARIPPLTHDPVVPLVSCALGGFVTATGKEGGQCPAHSLEFIYYKPTLLRSALDAVKGLGVDLLLDLSVKADLACYYNIWQAEGDPERSLRMVPSLRGTGDSSLQFQQAAAELFLLGAAVEPSMLNLVGPVVSTVQD</sequence>
<evidence type="ECO:0000256" key="2">
    <source>
        <dbReference type="ARBA" id="ARBA00022553"/>
    </source>
</evidence>
<protein>
    <recommendedName>
        <fullName evidence="3">Malonyl-CoA:ACP transacylase (MAT) domain-containing protein</fullName>
    </recommendedName>
</protein>
<dbReference type="InterPro" id="IPR014043">
    <property type="entry name" value="Acyl_transferase_dom"/>
</dbReference>
<gene>
    <name evidence="4" type="ORF">DSPE1174_LOCUS7534</name>
</gene>
<proteinExistence type="predicted"/>
<dbReference type="SMART" id="SM00827">
    <property type="entry name" value="PKS_AT"/>
    <property type="match status" value="1"/>
</dbReference>
<dbReference type="PANTHER" id="PTHR43775">
    <property type="entry name" value="FATTY ACID SYNTHASE"/>
    <property type="match status" value="1"/>
</dbReference>
<dbReference type="EMBL" id="HBGS01014241">
    <property type="protein sequence ID" value="CAD9395716.1"/>
    <property type="molecule type" value="Transcribed_RNA"/>
</dbReference>
<dbReference type="GO" id="GO:0006633">
    <property type="term" value="P:fatty acid biosynthetic process"/>
    <property type="evidence" value="ECO:0007669"/>
    <property type="project" value="TreeGrafter"/>
</dbReference>
<keyword evidence="2" id="KW-0597">Phosphoprotein</keyword>
<evidence type="ECO:0000256" key="1">
    <source>
        <dbReference type="ARBA" id="ARBA00022450"/>
    </source>
</evidence>
<dbReference type="AlphaFoldDB" id="A0A7S2FI54"/>
<dbReference type="Gene3D" id="3.30.70.3290">
    <property type="match status" value="1"/>
</dbReference>
<dbReference type="SUPFAM" id="SSF52151">
    <property type="entry name" value="FabD/lysophospholipase-like"/>
    <property type="match status" value="1"/>
</dbReference>
<evidence type="ECO:0000313" key="4">
    <source>
        <dbReference type="EMBL" id="CAD9395716.1"/>
    </source>
</evidence>
<name>A0A7S2FI54_9STRA</name>
<dbReference type="Pfam" id="PF00698">
    <property type="entry name" value="Acyl_transf_1"/>
    <property type="match status" value="1"/>
</dbReference>
<accession>A0A7S2FI54</accession>
<keyword evidence="1" id="KW-0596">Phosphopantetheine</keyword>
<dbReference type="InterPro" id="IPR016035">
    <property type="entry name" value="Acyl_Trfase/lysoPLipase"/>
</dbReference>
<feature type="domain" description="Malonyl-CoA:ACP transacylase (MAT)" evidence="3">
    <location>
        <begin position="299"/>
        <end position="605"/>
    </location>
</feature>
<dbReference type="PANTHER" id="PTHR43775:SF37">
    <property type="entry name" value="SI:DKEY-61P9.11"/>
    <property type="match status" value="1"/>
</dbReference>
<organism evidence="4">
    <name type="scientific">Octactis speculum</name>
    <dbReference type="NCBI Taxonomy" id="3111310"/>
    <lineage>
        <taxon>Eukaryota</taxon>
        <taxon>Sar</taxon>
        <taxon>Stramenopiles</taxon>
        <taxon>Ochrophyta</taxon>
        <taxon>Dictyochophyceae</taxon>
        <taxon>Dictyochales</taxon>
        <taxon>Dictyochaceae</taxon>
        <taxon>Octactis</taxon>
    </lineage>
</organism>
<evidence type="ECO:0000259" key="3">
    <source>
        <dbReference type="SMART" id="SM00827"/>
    </source>
</evidence>
<dbReference type="GO" id="GO:0004312">
    <property type="term" value="F:fatty acid synthase activity"/>
    <property type="evidence" value="ECO:0007669"/>
    <property type="project" value="TreeGrafter"/>
</dbReference>
<dbReference type="InterPro" id="IPR050091">
    <property type="entry name" value="PKS_NRPS_Biosynth_Enz"/>
</dbReference>
<dbReference type="Gene3D" id="3.40.366.10">
    <property type="entry name" value="Malonyl-Coenzyme A Acyl Carrier Protein, domain 2"/>
    <property type="match status" value="1"/>
</dbReference>
<dbReference type="InterPro" id="IPR001227">
    <property type="entry name" value="Ac_transferase_dom_sf"/>
</dbReference>
<reference evidence="4" key="1">
    <citation type="submission" date="2021-01" db="EMBL/GenBank/DDBJ databases">
        <authorList>
            <person name="Corre E."/>
            <person name="Pelletier E."/>
            <person name="Niang G."/>
            <person name="Scheremetjew M."/>
            <person name="Finn R."/>
            <person name="Kale V."/>
            <person name="Holt S."/>
            <person name="Cochrane G."/>
            <person name="Meng A."/>
            <person name="Brown T."/>
            <person name="Cohen L."/>
        </authorList>
    </citation>
    <scope>NUCLEOTIDE SEQUENCE</scope>
    <source>
        <strain evidence="4">CCMP1381</strain>
    </source>
</reference>